<dbReference type="AlphaFoldDB" id="Q3KBQ3"/>
<dbReference type="HOGENOM" id="CLU_2495494_0_0_6"/>
<proteinExistence type="predicted"/>
<organism evidence="2 3">
    <name type="scientific">Pseudomonas fluorescens (strain Pf0-1)</name>
    <dbReference type="NCBI Taxonomy" id="205922"/>
    <lineage>
        <taxon>Bacteria</taxon>
        <taxon>Pseudomonadati</taxon>
        <taxon>Pseudomonadota</taxon>
        <taxon>Gammaproteobacteria</taxon>
        <taxon>Pseudomonadales</taxon>
        <taxon>Pseudomonadaceae</taxon>
        <taxon>Pseudomonas</taxon>
    </lineage>
</organism>
<dbReference type="EMBL" id="CP000094">
    <property type="protein sequence ID" value="ABA74801.1"/>
    <property type="molecule type" value="Genomic_DNA"/>
</dbReference>
<accession>Q3KBQ3</accession>
<evidence type="ECO:0000313" key="2">
    <source>
        <dbReference type="EMBL" id="ABA74801.1"/>
    </source>
</evidence>
<reference evidence="2 3" key="1">
    <citation type="journal article" date="2009" name="Genome Biol.">
        <title>Genomic and genetic analyses of diversity and plant interactions of Pseudomonas fluorescens.</title>
        <authorList>
            <person name="Silby M.W."/>
            <person name="Cerdeno-Tarraga A.M."/>
            <person name="Vernikos G.S."/>
            <person name="Giddens S.R."/>
            <person name="Jackson R.W."/>
            <person name="Preston G.M."/>
            <person name="Zhang X.X."/>
            <person name="Moon C.D."/>
            <person name="Gehrig S.M."/>
            <person name="Godfrey S.A."/>
            <person name="Knight C.G."/>
            <person name="Malone J.G."/>
            <person name="Robinson Z."/>
            <person name="Spiers A.J."/>
            <person name="Harris S."/>
            <person name="Challis G.L."/>
            <person name="Yaxley A.M."/>
            <person name="Harris D."/>
            <person name="Seeger K."/>
            <person name="Murphy L."/>
            <person name="Rutter S."/>
            <person name="Squares R."/>
            <person name="Quail M.A."/>
            <person name="Saunders E."/>
            <person name="Mavromatis K."/>
            <person name="Brettin T.S."/>
            <person name="Bentley S.D."/>
            <person name="Hothersall J."/>
            <person name="Stephens E."/>
            <person name="Thomas C.M."/>
            <person name="Parkhill J."/>
            <person name="Levy S.B."/>
            <person name="Rainey P.B."/>
            <person name="Thomson N.R."/>
        </authorList>
    </citation>
    <scope>NUCLEOTIDE SEQUENCE [LARGE SCALE GENOMIC DNA]</scope>
    <source>
        <strain evidence="2 3">Pf0-1</strain>
    </source>
</reference>
<evidence type="ECO:0000256" key="1">
    <source>
        <dbReference type="SAM" id="MobiDB-lite"/>
    </source>
</evidence>
<feature type="region of interest" description="Disordered" evidence="1">
    <location>
        <begin position="1"/>
        <end position="34"/>
    </location>
</feature>
<evidence type="ECO:0000313" key="3">
    <source>
        <dbReference type="Proteomes" id="UP000002704"/>
    </source>
</evidence>
<sequence length="86" mass="9553">MRRRSQFGKTSQLRSKNEARGLNAPASSPAAGTADCLCKSSYGSCSAHKALRVWSLLFTVKLLLSEKHFDLALGQYFQLEKIYLCP</sequence>
<gene>
    <name evidence="2" type="ordered locus">Pfl01_3063</name>
</gene>
<protein>
    <submittedName>
        <fullName evidence="2">Uncharacterized protein</fullName>
    </submittedName>
</protein>
<name>Q3KBQ3_PSEPF</name>
<dbReference type="KEGG" id="pfo:Pfl01_3063"/>
<dbReference type="Proteomes" id="UP000002704">
    <property type="component" value="Chromosome"/>
</dbReference>